<evidence type="ECO:0000313" key="3">
    <source>
        <dbReference type="EMBL" id="RKH55457.1"/>
    </source>
</evidence>
<evidence type="ECO:0000313" key="4">
    <source>
        <dbReference type="Proteomes" id="UP000267003"/>
    </source>
</evidence>
<comment type="caution">
    <text evidence="3">The sequence shown here is derived from an EMBL/GenBank/DDBJ whole genome shotgun (WGS) entry which is preliminary data.</text>
</comment>
<organism evidence="3 4">
    <name type="scientific">Corallococcus aberystwythensis</name>
    <dbReference type="NCBI Taxonomy" id="2316722"/>
    <lineage>
        <taxon>Bacteria</taxon>
        <taxon>Pseudomonadati</taxon>
        <taxon>Myxococcota</taxon>
        <taxon>Myxococcia</taxon>
        <taxon>Myxococcales</taxon>
        <taxon>Cystobacterineae</taxon>
        <taxon>Myxococcaceae</taxon>
        <taxon>Corallococcus</taxon>
    </lineage>
</organism>
<accession>A0A3A8PGI1</accession>
<feature type="compositionally biased region" description="Low complexity" evidence="1">
    <location>
        <begin position="25"/>
        <end position="53"/>
    </location>
</feature>
<sequence>MGREVSRVFAVAMMLTGGVSGAQISPTTAPSNAPGTGAPGTATPSPGNMSPATVPTPSPGTPSAPGPSGT</sequence>
<name>A0A3A8PGI1_9BACT</name>
<protein>
    <submittedName>
        <fullName evidence="3">Transporter</fullName>
    </submittedName>
</protein>
<keyword evidence="4" id="KW-1185">Reference proteome</keyword>
<feature type="region of interest" description="Disordered" evidence="1">
    <location>
        <begin position="18"/>
        <end position="70"/>
    </location>
</feature>
<feature type="chain" id="PRO_5017203736" evidence="2">
    <location>
        <begin position="23"/>
        <end position="70"/>
    </location>
</feature>
<dbReference type="EMBL" id="RAWK01000329">
    <property type="protein sequence ID" value="RKH55457.1"/>
    <property type="molecule type" value="Genomic_DNA"/>
</dbReference>
<dbReference type="AlphaFoldDB" id="A0A3A8PGI1"/>
<feature type="non-terminal residue" evidence="3">
    <location>
        <position position="70"/>
    </location>
</feature>
<evidence type="ECO:0000256" key="1">
    <source>
        <dbReference type="SAM" id="MobiDB-lite"/>
    </source>
</evidence>
<proteinExistence type="predicted"/>
<reference evidence="4" key="1">
    <citation type="submission" date="2018-09" db="EMBL/GenBank/DDBJ databases">
        <authorList>
            <person name="Livingstone P.G."/>
            <person name="Whitworth D.E."/>
        </authorList>
    </citation>
    <scope>NUCLEOTIDE SEQUENCE [LARGE SCALE GENOMIC DNA]</scope>
    <source>
        <strain evidence="4">AB050A</strain>
    </source>
</reference>
<gene>
    <name evidence="3" type="ORF">D7W81_36210</name>
</gene>
<feature type="compositionally biased region" description="Pro residues" evidence="1">
    <location>
        <begin position="54"/>
        <end position="70"/>
    </location>
</feature>
<evidence type="ECO:0000256" key="2">
    <source>
        <dbReference type="SAM" id="SignalP"/>
    </source>
</evidence>
<feature type="signal peptide" evidence="2">
    <location>
        <begin position="1"/>
        <end position="22"/>
    </location>
</feature>
<dbReference type="Proteomes" id="UP000267003">
    <property type="component" value="Unassembled WGS sequence"/>
</dbReference>
<keyword evidence="2" id="KW-0732">Signal</keyword>